<dbReference type="Pfam" id="PF02517">
    <property type="entry name" value="Rce1-like"/>
    <property type="match status" value="2"/>
</dbReference>
<feature type="transmembrane region" description="Helical" evidence="1">
    <location>
        <begin position="111"/>
        <end position="130"/>
    </location>
</feature>
<dbReference type="EMBL" id="WTYK01000006">
    <property type="protein sequence ID" value="MXP42239.1"/>
    <property type="molecule type" value="Genomic_DNA"/>
</dbReference>
<keyword evidence="3" id="KW-0645">Protease</keyword>
<evidence type="ECO:0000256" key="1">
    <source>
        <dbReference type="SAM" id="Phobius"/>
    </source>
</evidence>
<feature type="domain" description="CAAX prenyl protease 2/Lysostaphin resistance protein A-like" evidence="2">
    <location>
        <begin position="144"/>
        <end position="207"/>
    </location>
</feature>
<keyword evidence="1" id="KW-0472">Membrane</keyword>
<evidence type="ECO:0000313" key="3">
    <source>
        <dbReference type="EMBL" id="MXP42239.1"/>
    </source>
</evidence>
<feature type="transmembrane region" description="Helical" evidence="1">
    <location>
        <begin position="54"/>
        <end position="73"/>
    </location>
</feature>
<evidence type="ECO:0000259" key="2">
    <source>
        <dbReference type="Pfam" id="PF02517"/>
    </source>
</evidence>
<keyword evidence="1" id="KW-1133">Transmembrane helix</keyword>
<evidence type="ECO:0000313" key="4">
    <source>
        <dbReference type="Proteomes" id="UP000469159"/>
    </source>
</evidence>
<dbReference type="GO" id="GO:0008237">
    <property type="term" value="F:metallopeptidase activity"/>
    <property type="evidence" value="ECO:0007669"/>
    <property type="project" value="UniProtKB-KW"/>
</dbReference>
<dbReference type="OrthoDB" id="7427644at2"/>
<dbReference type="AlphaFoldDB" id="A0A6I4UWW6"/>
<proteinExistence type="predicted"/>
<dbReference type="Proteomes" id="UP000469159">
    <property type="component" value="Unassembled WGS sequence"/>
</dbReference>
<dbReference type="GO" id="GO:0006508">
    <property type="term" value="P:proteolysis"/>
    <property type="evidence" value="ECO:0007669"/>
    <property type="project" value="UniProtKB-KW"/>
</dbReference>
<feature type="transmembrane region" description="Helical" evidence="1">
    <location>
        <begin position="20"/>
        <end position="42"/>
    </location>
</feature>
<protein>
    <submittedName>
        <fullName evidence="3">CPBP family intramembrane metalloprotease</fullName>
    </submittedName>
</protein>
<name>A0A6I4UWW6_9SPHN</name>
<dbReference type="RefSeq" id="WP_160747095.1">
    <property type="nucleotide sequence ID" value="NZ_WTYK01000006.1"/>
</dbReference>
<keyword evidence="3" id="KW-0378">Hydrolase</keyword>
<gene>
    <name evidence="3" type="ORF">GRI75_11365</name>
</gene>
<feature type="transmembrane region" description="Helical" evidence="1">
    <location>
        <begin position="85"/>
        <end position="105"/>
    </location>
</feature>
<feature type="transmembrane region" description="Helical" evidence="1">
    <location>
        <begin position="169"/>
        <end position="188"/>
    </location>
</feature>
<reference evidence="3 4" key="1">
    <citation type="submission" date="2019-12" db="EMBL/GenBank/DDBJ databases">
        <title>Genomic-based taxomic classification of the family Erythrobacteraceae.</title>
        <authorList>
            <person name="Xu L."/>
        </authorList>
    </citation>
    <scope>NUCLEOTIDE SEQUENCE [LARGE SCALE GENOMIC DNA]</scope>
    <source>
        <strain evidence="3 4">MCCC 1K02066</strain>
    </source>
</reference>
<sequence length="218" mass="22916">MPDRASRPGPAAFRGLAQLLALDLLLMAVLIGGMAALTALGLRLPGHLLQDLELSLPLIALIVVGAPLGEELVFRGWLSGRPGHVGASLAILAAAVLGWAALLLLPGARGAFALLALAVIGTIAAAILLWRKRRRPPMALFARHARWFYLFSALAFASVHLANFTEGNAAILLPLTLPQFLLGLILGYARVTFGLWAGILLHALHNTLFISLVLAGAG</sequence>
<comment type="caution">
    <text evidence="3">The sequence shown here is derived from an EMBL/GenBank/DDBJ whole genome shotgun (WGS) entry which is preliminary data.</text>
</comment>
<dbReference type="InterPro" id="IPR003675">
    <property type="entry name" value="Rce1/LyrA-like_dom"/>
</dbReference>
<dbReference type="GO" id="GO:0004175">
    <property type="term" value="F:endopeptidase activity"/>
    <property type="evidence" value="ECO:0007669"/>
    <property type="project" value="UniProtKB-ARBA"/>
</dbReference>
<dbReference type="GO" id="GO:0080120">
    <property type="term" value="P:CAAX-box protein maturation"/>
    <property type="evidence" value="ECO:0007669"/>
    <property type="project" value="UniProtKB-ARBA"/>
</dbReference>
<feature type="transmembrane region" description="Helical" evidence="1">
    <location>
        <begin position="146"/>
        <end position="163"/>
    </location>
</feature>
<feature type="transmembrane region" description="Helical" evidence="1">
    <location>
        <begin position="195"/>
        <end position="217"/>
    </location>
</feature>
<accession>A0A6I4UWW6</accession>
<keyword evidence="3" id="KW-0482">Metalloprotease</keyword>
<organism evidence="3 4">
    <name type="scientific">Croceibacterium soli</name>
    <dbReference type="NCBI Taxonomy" id="1739690"/>
    <lineage>
        <taxon>Bacteria</taxon>
        <taxon>Pseudomonadati</taxon>
        <taxon>Pseudomonadota</taxon>
        <taxon>Alphaproteobacteria</taxon>
        <taxon>Sphingomonadales</taxon>
        <taxon>Erythrobacteraceae</taxon>
        <taxon>Croceibacterium</taxon>
    </lineage>
</organism>
<keyword evidence="1" id="KW-0812">Transmembrane</keyword>
<keyword evidence="4" id="KW-1185">Reference proteome</keyword>
<feature type="domain" description="CAAX prenyl protease 2/Lysostaphin resistance protein A-like" evidence="2">
    <location>
        <begin position="55"/>
        <end position="140"/>
    </location>
</feature>